<dbReference type="Proteomes" id="UP001207605">
    <property type="component" value="Unassembled WGS sequence"/>
</dbReference>
<reference evidence="1 2" key="1">
    <citation type="journal article" date="2021" name="ISME Commun">
        <title>Automated analysis of genomic sequences facilitates high-throughput and comprehensive description of bacteria.</title>
        <authorList>
            <person name="Hitch T.C.A."/>
        </authorList>
    </citation>
    <scope>NUCLEOTIDE SEQUENCE [LARGE SCALE GENOMIC DNA]</scope>
    <source>
        <strain evidence="1 2">Sanger_02</strain>
    </source>
</reference>
<dbReference type="InterPro" id="IPR027417">
    <property type="entry name" value="P-loop_NTPase"/>
</dbReference>
<dbReference type="Gene3D" id="3.40.50.300">
    <property type="entry name" value="P-loop containing nucleotide triphosphate hydrolases"/>
    <property type="match status" value="1"/>
</dbReference>
<evidence type="ECO:0000313" key="1">
    <source>
        <dbReference type="EMBL" id="MCU6700424.1"/>
    </source>
</evidence>
<protein>
    <recommendedName>
        <fullName evidence="3">Stage 0 sporulation protein A homolog</fullName>
    </recommendedName>
</protein>
<dbReference type="EMBL" id="JAOQJV010000012">
    <property type="protein sequence ID" value="MCU6700424.1"/>
    <property type="molecule type" value="Genomic_DNA"/>
</dbReference>
<name>A0ABT2S759_9FIRM</name>
<sequence length="319" mass="36040">MVSGKKLVICDAETEYAARLAEYLGGKRDLSLQVKICESPEQVLSMRRDTKIDILLADENMKFTEGVLDAIPEVMYLSVFETSAPPDHKPRIYRYQSADAIYTCLVDGLTASGMGDLWAVRKKNRGQLIGYYSPIRRLGQTSQAIKHGIQLAKKSNVLYLNMEPYAGIGGHFADEKERNLSMLLYYAKQEIGNPGLLITTLVQQMSGMDYIPPVTYPEDLKTVTTEEWLWLLREILERSIYDVLILDIGDCIQGIFDILQSCDQVYMMTSGDRLAVSKLCQYEETLCRHGYGSLWERMIRCDVRRSIKNKNTGAAGSVS</sequence>
<comment type="caution">
    <text evidence="1">The sequence shown here is derived from an EMBL/GenBank/DDBJ whole genome shotgun (WGS) entry which is preliminary data.</text>
</comment>
<accession>A0ABT2S759</accession>
<dbReference type="Gene3D" id="3.40.50.10850">
    <property type="entry name" value="Ntrc-like two-domain protein"/>
    <property type="match status" value="1"/>
</dbReference>
<evidence type="ECO:0008006" key="3">
    <source>
        <dbReference type="Google" id="ProtNLM"/>
    </source>
</evidence>
<dbReference type="RefSeq" id="WP_262581812.1">
    <property type="nucleotide sequence ID" value="NZ_JAOQJV010000012.1"/>
</dbReference>
<organism evidence="1 2">
    <name type="scientific">Dorea ammoniilytica</name>
    <dbReference type="NCBI Taxonomy" id="2981788"/>
    <lineage>
        <taxon>Bacteria</taxon>
        <taxon>Bacillati</taxon>
        <taxon>Bacillota</taxon>
        <taxon>Clostridia</taxon>
        <taxon>Lachnospirales</taxon>
        <taxon>Lachnospiraceae</taxon>
        <taxon>Dorea</taxon>
    </lineage>
</organism>
<proteinExistence type="predicted"/>
<evidence type="ECO:0000313" key="2">
    <source>
        <dbReference type="Proteomes" id="UP001207605"/>
    </source>
</evidence>
<keyword evidence="2" id="KW-1185">Reference proteome</keyword>
<gene>
    <name evidence="1" type="ORF">OCV65_09305</name>
</gene>